<dbReference type="EMBL" id="JACEFB010000003">
    <property type="protein sequence ID" value="MBA2225763.1"/>
    <property type="molecule type" value="Genomic_DNA"/>
</dbReference>
<dbReference type="GO" id="GO:0022857">
    <property type="term" value="F:transmembrane transporter activity"/>
    <property type="evidence" value="ECO:0007669"/>
    <property type="project" value="InterPro"/>
</dbReference>
<feature type="transmembrane region" description="Helical" evidence="5">
    <location>
        <begin position="243"/>
        <end position="268"/>
    </location>
</feature>
<evidence type="ECO:0000256" key="3">
    <source>
        <dbReference type="ARBA" id="ARBA00022989"/>
    </source>
</evidence>
<proteinExistence type="predicted"/>
<dbReference type="PROSITE" id="PS50850">
    <property type="entry name" value="MFS"/>
    <property type="match status" value="1"/>
</dbReference>
<feature type="transmembrane region" description="Helical" evidence="5">
    <location>
        <begin position="12"/>
        <end position="29"/>
    </location>
</feature>
<feature type="transmembrane region" description="Helical" evidence="5">
    <location>
        <begin position="321"/>
        <end position="338"/>
    </location>
</feature>
<evidence type="ECO:0000313" key="7">
    <source>
        <dbReference type="EMBL" id="MBA2225763.1"/>
    </source>
</evidence>
<dbReference type="SUPFAM" id="SSF103473">
    <property type="entry name" value="MFS general substrate transporter"/>
    <property type="match status" value="1"/>
</dbReference>
<dbReference type="AlphaFoldDB" id="A0A7V8VCX1"/>
<accession>A0A7V8VCX1</accession>
<dbReference type="RefSeq" id="WP_194537201.1">
    <property type="nucleotide sequence ID" value="NZ_JACEFB010000003.1"/>
</dbReference>
<name>A0A7V8VCX1_9BACT</name>
<dbReference type="InterPro" id="IPR011701">
    <property type="entry name" value="MFS"/>
</dbReference>
<organism evidence="7 8">
    <name type="scientific">Thermogemmata fonticola</name>
    <dbReference type="NCBI Taxonomy" id="2755323"/>
    <lineage>
        <taxon>Bacteria</taxon>
        <taxon>Pseudomonadati</taxon>
        <taxon>Planctomycetota</taxon>
        <taxon>Planctomycetia</taxon>
        <taxon>Gemmatales</taxon>
        <taxon>Gemmataceae</taxon>
        <taxon>Thermogemmata</taxon>
    </lineage>
</organism>
<evidence type="ECO:0000256" key="5">
    <source>
        <dbReference type="SAM" id="Phobius"/>
    </source>
</evidence>
<evidence type="ECO:0000256" key="4">
    <source>
        <dbReference type="ARBA" id="ARBA00023136"/>
    </source>
</evidence>
<feature type="domain" description="Major facilitator superfamily (MFS) profile" evidence="6">
    <location>
        <begin position="16"/>
        <end position="433"/>
    </location>
</feature>
<dbReference type="InterPro" id="IPR020846">
    <property type="entry name" value="MFS_dom"/>
</dbReference>
<evidence type="ECO:0000256" key="1">
    <source>
        <dbReference type="ARBA" id="ARBA00004141"/>
    </source>
</evidence>
<dbReference type="Proteomes" id="UP000542342">
    <property type="component" value="Unassembled WGS sequence"/>
</dbReference>
<comment type="subcellular location">
    <subcellularLocation>
        <location evidence="1">Membrane</location>
        <topology evidence="1">Multi-pass membrane protein</topology>
    </subcellularLocation>
</comment>
<reference evidence="7 8" key="1">
    <citation type="submission" date="2020-07" db="EMBL/GenBank/DDBJ databases">
        <title>Thermogemmata thermophila gen. nov., sp. nov., a novel moderate thermophilic planctomycete from a Kamchatka hot spring.</title>
        <authorList>
            <person name="Elcheninov A.G."/>
            <person name="Podosokorskaya O.A."/>
            <person name="Kovaleva O.L."/>
            <person name="Novikov A."/>
            <person name="Bonch-Osmolovskaya E.A."/>
            <person name="Toshchakov S.V."/>
            <person name="Kublanov I.V."/>
        </authorList>
    </citation>
    <scope>NUCLEOTIDE SEQUENCE [LARGE SCALE GENOMIC DNA]</scope>
    <source>
        <strain evidence="7 8">2918</strain>
    </source>
</reference>
<dbReference type="InterPro" id="IPR050382">
    <property type="entry name" value="MFS_Na/Anion_cotransporter"/>
</dbReference>
<gene>
    <name evidence="7" type="ORF">H0921_06245</name>
</gene>
<dbReference type="Pfam" id="PF07690">
    <property type="entry name" value="MFS_1"/>
    <property type="match status" value="1"/>
</dbReference>
<feature type="transmembrane region" description="Helical" evidence="5">
    <location>
        <begin position="409"/>
        <end position="429"/>
    </location>
</feature>
<keyword evidence="8" id="KW-1185">Reference proteome</keyword>
<evidence type="ECO:0000256" key="2">
    <source>
        <dbReference type="ARBA" id="ARBA00022692"/>
    </source>
</evidence>
<protein>
    <submittedName>
        <fullName evidence="7">MFS transporter</fullName>
    </submittedName>
</protein>
<feature type="transmembrane region" description="Helical" evidence="5">
    <location>
        <begin position="188"/>
        <end position="208"/>
    </location>
</feature>
<feature type="transmembrane region" description="Helical" evidence="5">
    <location>
        <begin position="374"/>
        <end position="397"/>
    </location>
</feature>
<evidence type="ECO:0000259" key="6">
    <source>
        <dbReference type="PROSITE" id="PS50850"/>
    </source>
</evidence>
<feature type="transmembrane region" description="Helical" evidence="5">
    <location>
        <begin position="288"/>
        <end position="309"/>
    </location>
</feature>
<sequence>MHTVGFERGVSWRWWVCGVLLLATLLNYMDRQALPQTATELKQRHGLSDTRYGLVERNFSWAFAIGSILFGYLADRFGPRLLYPLVLAGWSLAGLATPLLAQESWTAILADPDDPSSGAFRWLLICRTALGLFEAGHWPCALITVRLILSGRDRPLGNGILQSGASLGAVLIPLYVLGIRHLGGDWPVVFWTIGAAGLLWVPLWLTLVRAADLRSVPPSASVDELGSGGDRPESDGPVSAGRWILPLVCLGIIVCCLNVSWQFLRAWLPKYLKESEGFSADAADVAVAGYYIAADIGCLLSGAVVRLLTARGWELTAARRLGFVLFAGLTLLAAATRWSGGGWAAVVLLWLAGAGILGLHPYYYALVQELPQRFLGLGSGLLAAIAWFLAGAVQQHLGRHIDTTGSYDLGLAIAGLAPLLATAAVIWLWRPPRSAR</sequence>
<keyword evidence="3 5" id="KW-1133">Transmembrane helix</keyword>
<feature type="transmembrane region" description="Helical" evidence="5">
    <location>
        <begin position="156"/>
        <end position="176"/>
    </location>
</feature>
<keyword evidence="2 5" id="KW-0812">Transmembrane</keyword>
<keyword evidence="4 5" id="KW-0472">Membrane</keyword>
<dbReference type="PANTHER" id="PTHR11662:SF399">
    <property type="entry name" value="FI19708P1-RELATED"/>
    <property type="match status" value="1"/>
</dbReference>
<feature type="transmembrane region" description="Helical" evidence="5">
    <location>
        <begin position="344"/>
        <end position="367"/>
    </location>
</feature>
<dbReference type="InterPro" id="IPR036259">
    <property type="entry name" value="MFS_trans_sf"/>
</dbReference>
<comment type="caution">
    <text evidence="7">The sequence shown here is derived from an EMBL/GenBank/DDBJ whole genome shotgun (WGS) entry which is preliminary data.</text>
</comment>
<dbReference type="PANTHER" id="PTHR11662">
    <property type="entry name" value="SOLUTE CARRIER FAMILY 17"/>
    <property type="match status" value="1"/>
</dbReference>
<dbReference type="Gene3D" id="1.20.1250.20">
    <property type="entry name" value="MFS general substrate transporter like domains"/>
    <property type="match status" value="2"/>
</dbReference>
<evidence type="ECO:0000313" key="8">
    <source>
        <dbReference type="Proteomes" id="UP000542342"/>
    </source>
</evidence>
<dbReference type="GO" id="GO:0016020">
    <property type="term" value="C:membrane"/>
    <property type="evidence" value="ECO:0007669"/>
    <property type="project" value="UniProtKB-SubCell"/>
</dbReference>